<dbReference type="EMBL" id="AP024169">
    <property type="protein sequence ID" value="BCN30488.1"/>
    <property type="molecule type" value="Genomic_DNA"/>
</dbReference>
<dbReference type="RefSeq" id="WP_271715703.1">
    <property type="nucleotide sequence ID" value="NZ_AP024169.1"/>
</dbReference>
<proteinExistence type="predicted"/>
<reference evidence="1 2" key="1">
    <citation type="submission" date="2020-11" db="EMBL/GenBank/DDBJ databases">
        <title>Draft genome sequencing of a Lachnospiraceae strain isolated from anoxic soil subjected to BSD treatment.</title>
        <authorList>
            <person name="Uek A."/>
            <person name="Tonouchi A."/>
        </authorList>
    </citation>
    <scope>NUCLEOTIDE SEQUENCE [LARGE SCALE GENOMIC DNA]</scope>
    <source>
        <strain evidence="1 2">TB5</strain>
    </source>
</reference>
<dbReference type="Pfam" id="PF02620">
    <property type="entry name" value="YceD"/>
    <property type="match status" value="1"/>
</dbReference>
<dbReference type="Proteomes" id="UP000595897">
    <property type="component" value="Chromosome"/>
</dbReference>
<evidence type="ECO:0000313" key="1">
    <source>
        <dbReference type="EMBL" id="BCN30488.1"/>
    </source>
</evidence>
<dbReference type="AlphaFoldDB" id="A0A7R7IDX7"/>
<keyword evidence="2" id="KW-1185">Reference proteome</keyword>
<accession>A0A7R7IDX7</accession>
<gene>
    <name evidence="1" type="ORF">bsdtb5_17830</name>
</gene>
<evidence type="ECO:0008006" key="3">
    <source>
        <dbReference type="Google" id="ProtNLM"/>
    </source>
</evidence>
<sequence>MLINLSETLSVNNKVKHIEAPIELESFKLDGHEYKFVLKNPVSLTLTNLGERRLLIEGKTSVSLLIPCSRCLEDVEVFFDISLEKEVDFKVSAEDRTKELDETNYISGYNLDVDVLIYDEILIDFPLKVLCDEDCKGICNVCGMNLNKGSCDCESTALDPRMSVIRDIFKNSR</sequence>
<dbReference type="InterPro" id="IPR003772">
    <property type="entry name" value="YceD"/>
</dbReference>
<dbReference type="KEGG" id="ahb:bsdtb5_17830"/>
<evidence type="ECO:0000313" key="2">
    <source>
        <dbReference type="Proteomes" id="UP000595897"/>
    </source>
</evidence>
<name>A0A7R7IDX7_9FIRM</name>
<protein>
    <recommendedName>
        <fullName evidence="3">DUF177 domain-containing protein</fullName>
    </recommendedName>
</protein>
<organism evidence="1 2">
    <name type="scientific">Anaeromicropila herbilytica</name>
    <dbReference type="NCBI Taxonomy" id="2785025"/>
    <lineage>
        <taxon>Bacteria</taxon>
        <taxon>Bacillati</taxon>
        <taxon>Bacillota</taxon>
        <taxon>Clostridia</taxon>
        <taxon>Lachnospirales</taxon>
        <taxon>Lachnospiraceae</taxon>
        <taxon>Anaeromicropila</taxon>
    </lineage>
</organism>